<comment type="caution">
    <text evidence="1">The sequence shown here is derived from an EMBL/GenBank/DDBJ whole genome shotgun (WGS) entry which is preliminary data.</text>
</comment>
<protein>
    <recommendedName>
        <fullName evidence="3">DUF3114 domain-containing protein</fullName>
    </recommendedName>
</protein>
<dbReference type="PATRIC" id="fig|119224.3.peg.169"/>
<dbReference type="Pfam" id="PF11311">
    <property type="entry name" value="DUF3114"/>
    <property type="match status" value="1"/>
</dbReference>
<dbReference type="AlphaFoldDB" id="A0A0P6S3J2"/>
<dbReference type="Proteomes" id="UP000049578">
    <property type="component" value="Unassembled WGS sequence"/>
</dbReference>
<accession>A0A0P6S3J2</accession>
<evidence type="ECO:0008006" key="3">
    <source>
        <dbReference type="Google" id="ProtNLM"/>
    </source>
</evidence>
<organism evidence="1 2">
    <name type="scientific">Streptococcus phocae</name>
    <dbReference type="NCBI Taxonomy" id="119224"/>
    <lineage>
        <taxon>Bacteria</taxon>
        <taxon>Bacillati</taxon>
        <taxon>Bacillota</taxon>
        <taxon>Bacilli</taxon>
        <taxon>Lactobacillales</taxon>
        <taxon>Streptococcaceae</taxon>
        <taxon>Streptococcus</taxon>
    </lineage>
</organism>
<sequence length="402" mass="46496">MKTIGKTLGFLLVICFLFSFIKQEHARITFETNHKDYQDFVSLFYQYHPKATSLNLSDTFELRNNILIYSRKLAHDGWSYQAIEKGYLKHVTSYQTAKGFHVRYQQLQQIGSDAFNDMWRLQEPPQNGLEAEKTLSLLLNYLHMPTDLTGDIKQIEPVLKQFSSSLAPADPFWDQLASLVQMYYTSTNPLSYTTFSRQLHQLRYVLATQQAQWVRDHYGNTGKLNDAKALAKYLATLEETDYSLNESSRYHNKVATRTKADGNLQAIYPDQLPQTNYKVLVHFHSEFILSESGHFLLALDPCSQNLNGIINGASFNYSNQNDDLHKHLDVDPIDLYEPDFIEKTITNPQQEFKTPDLKQQADHADPIFSRNNKSLKQLTKSAVKTFKKLLDHYRGDFKTEEP</sequence>
<evidence type="ECO:0000313" key="1">
    <source>
        <dbReference type="EMBL" id="KPJ22677.1"/>
    </source>
</evidence>
<proteinExistence type="predicted"/>
<dbReference type="RefSeq" id="WP_054278491.1">
    <property type="nucleotide sequence ID" value="NZ_LHQM01000010.1"/>
</dbReference>
<evidence type="ECO:0000313" key="2">
    <source>
        <dbReference type="Proteomes" id="UP000049578"/>
    </source>
</evidence>
<dbReference type="STRING" id="119224.AKK44_03245"/>
<keyword evidence="2" id="KW-1185">Reference proteome</keyword>
<name>A0A0P6S3J2_9STRE</name>
<gene>
    <name evidence="1" type="ORF">AKK44_03245</name>
</gene>
<reference evidence="1 2" key="1">
    <citation type="submission" date="2015-08" db="EMBL/GenBank/DDBJ databases">
        <title>Genome sequence of Streptococcus phocae subsp. phocae ATCC 51973T isolated from liver specimen obtained from seal.</title>
        <authorList>
            <person name="Avendano-Herrera R."/>
        </authorList>
    </citation>
    <scope>NUCLEOTIDE SEQUENCE [LARGE SCALE GENOMIC DNA]</scope>
    <source>
        <strain evidence="1 2">ATCC 51973</strain>
    </source>
</reference>
<dbReference type="EMBL" id="LHQM01000010">
    <property type="protein sequence ID" value="KPJ22677.1"/>
    <property type="molecule type" value="Genomic_DNA"/>
</dbReference>
<dbReference type="InterPro" id="IPR021462">
    <property type="entry name" value="DUF3114"/>
</dbReference>